<keyword evidence="7" id="KW-1185">Reference proteome</keyword>
<dbReference type="Proteomes" id="UP001201812">
    <property type="component" value="Unassembled WGS sequence"/>
</dbReference>
<comment type="similarity">
    <text evidence="2">Belongs to the ATP-dependent AMP-binding enzyme family.</text>
</comment>
<evidence type="ECO:0000313" key="7">
    <source>
        <dbReference type="Proteomes" id="UP001201812"/>
    </source>
</evidence>
<dbReference type="GO" id="GO:0005777">
    <property type="term" value="C:peroxisome"/>
    <property type="evidence" value="ECO:0007669"/>
    <property type="project" value="UniProtKB-SubCell"/>
</dbReference>
<dbReference type="SUPFAM" id="SSF56801">
    <property type="entry name" value="Acetyl-CoA synthetase-like"/>
    <property type="match status" value="1"/>
</dbReference>
<evidence type="ECO:0000259" key="5">
    <source>
        <dbReference type="Pfam" id="PF13193"/>
    </source>
</evidence>
<dbReference type="EMBL" id="JAKKPZ010000006">
    <property type="protein sequence ID" value="KAI1720171.1"/>
    <property type="molecule type" value="Genomic_DNA"/>
</dbReference>
<gene>
    <name evidence="6" type="ORF">DdX_05547</name>
</gene>
<evidence type="ECO:0000256" key="2">
    <source>
        <dbReference type="ARBA" id="ARBA00006432"/>
    </source>
</evidence>
<dbReference type="Pfam" id="PF00501">
    <property type="entry name" value="AMP-binding"/>
    <property type="match status" value="1"/>
</dbReference>
<protein>
    <submittedName>
        <fullName evidence="6">AMP-binding enzyme domain-containing protein</fullName>
    </submittedName>
</protein>
<evidence type="ECO:0000313" key="6">
    <source>
        <dbReference type="EMBL" id="KAI1720171.1"/>
    </source>
</evidence>
<dbReference type="PANTHER" id="PTHR24096:SF422">
    <property type="entry name" value="BCDNA.GH02901"/>
    <property type="match status" value="1"/>
</dbReference>
<dbReference type="Gene3D" id="3.30.300.30">
    <property type="match status" value="1"/>
</dbReference>
<dbReference type="InterPro" id="IPR000873">
    <property type="entry name" value="AMP-dep_synth/lig_dom"/>
</dbReference>
<organism evidence="6 7">
    <name type="scientific">Ditylenchus destructor</name>
    <dbReference type="NCBI Taxonomy" id="166010"/>
    <lineage>
        <taxon>Eukaryota</taxon>
        <taxon>Metazoa</taxon>
        <taxon>Ecdysozoa</taxon>
        <taxon>Nematoda</taxon>
        <taxon>Chromadorea</taxon>
        <taxon>Rhabditida</taxon>
        <taxon>Tylenchina</taxon>
        <taxon>Tylenchomorpha</taxon>
        <taxon>Sphaerularioidea</taxon>
        <taxon>Anguinidae</taxon>
        <taxon>Anguininae</taxon>
        <taxon>Ditylenchus</taxon>
    </lineage>
</organism>
<feature type="domain" description="AMP-dependent synthetase/ligase" evidence="4">
    <location>
        <begin position="27"/>
        <end position="412"/>
    </location>
</feature>
<dbReference type="InterPro" id="IPR025110">
    <property type="entry name" value="AMP-bd_C"/>
</dbReference>
<evidence type="ECO:0000259" key="4">
    <source>
        <dbReference type="Pfam" id="PF00501"/>
    </source>
</evidence>
<feature type="domain" description="AMP-binding enzyme C-terminal" evidence="5">
    <location>
        <begin position="463"/>
        <end position="538"/>
    </location>
</feature>
<comment type="subcellular location">
    <subcellularLocation>
        <location evidence="1">Peroxisome</location>
    </subcellularLocation>
</comment>
<dbReference type="Gene3D" id="3.40.50.980">
    <property type="match status" value="2"/>
</dbReference>
<dbReference type="Gene3D" id="2.30.38.10">
    <property type="entry name" value="Luciferase, Domain 3"/>
    <property type="match status" value="1"/>
</dbReference>
<sequence length="553" mass="62330">MPISSDFPPVEVPRDPFSLTFVRALWEHFSHDPHRAALINARNDTDRVTFGELYVYSHAVAAFLKSKGFGYKDIACVALPNCWEFVAIFGGITLQGSTMSGANHNFTHYELQRQFIDSTSKIVFCANENLATVIKAARDCPRISTIVVVNCPKNATLDGLKYLNVDVVDFNSVLRTEPLLSLPQIQHDVDRDILILPYSSGTTGQSKGVMTSHRNFGAMMKLLTNHNNTNILPYIDTDFDYTREHQLLMLPFYHIYGFGIMINCLLNGSTGVVLDSFHHETFCQSIEKYRFRFLMVVPPVLIWLVKSDMVEKYDFGSVSLLFSGAAPAGRDLCLKLKKKFPSLKHIAQGYGMTELSLGSNFPVLDKDRFESSGKLLSNLEMKIIDLVTGEEVEQGMPGELYIRGPNVMRGYFNRPEATAEAIDKDGWLRTGDVGYLDRERFLYVVDRRKELIKVKGFQVPPAELEDLLLSHPAIKDCAVVGIPDKFSGELPKAFVVKSDDSLTEQQVMDFVKDRLAYYKHLKAGVEFVSEIPKSPSGKILRRLLRTERNVSKL</sequence>
<name>A0AAD4N9F3_9BILA</name>
<comment type="caution">
    <text evidence="6">The sequence shown here is derived from an EMBL/GenBank/DDBJ whole genome shotgun (WGS) entry which is preliminary data.</text>
</comment>
<evidence type="ECO:0000256" key="3">
    <source>
        <dbReference type="ARBA" id="ARBA00023140"/>
    </source>
</evidence>
<dbReference type="PANTHER" id="PTHR24096">
    <property type="entry name" value="LONG-CHAIN-FATTY-ACID--COA LIGASE"/>
    <property type="match status" value="1"/>
</dbReference>
<accession>A0AAD4N9F3</accession>
<evidence type="ECO:0000256" key="1">
    <source>
        <dbReference type="ARBA" id="ARBA00004275"/>
    </source>
</evidence>
<dbReference type="GO" id="GO:0016405">
    <property type="term" value="F:CoA-ligase activity"/>
    <property type="evidence" value="ECO:0007669"/>
    <property type="project" value="TreeGrafter"/>
</dbReference>
<dbReference type="InterPro" id="IPR045851">
    <property type="entry name" value="AMP-bd_C_sf"/>
</dbReference>
<reference evidence="6" key="1">
    <citation type="submission" date="2022-01" db="EMBL/GenBank/DDBJ databases">
        <title>Genome Sequence Resource for Two Populations of Ditylenchus destructor, the Migratory Endoparasitic Phytonematode.</title>
        <authorList>
            <person name="Zhang H."/>
            <person name="Lin R."/>
            <person name="Xie B."/>
        </authorList>
    </citation>
    <scope>NUCLEOTIDE SEQUENCE</scope>
    <source>
        <strain evidence="6">BazhouSP</strain>
    </source>
</reference>
<dbReference type="FunFam" id="3.30.300.30:FF:000007">
    <property type="entry name" value="4-coumarate--CoA ligase 2"/>
    <property type="match status" value="1"/>
</dbReference>
<dbReference type="AlphaFoldDB" id="A0AAD4N9F3"/>
<keyword evidence="3" id="KW-0576">Peroxisome</keyword>
<dbReference type="CDD" id="cd05911">
    <property type="entry name" value="Firefly_Luc_like"/>
    <property type="match status" value="1"/>
</dbReference>
<dbReference type="Pfam" id="PF13193">
    <property type="entry name" value="AMP-binding_C"/>
    <property type="match status" value="1"/>
</dbReference>
<dbReference type="PROSITE" id="PS00455">
    <property type="entry name" value="AMP_BINDING"/>
    <property type="match status" value="1"/>
</dbReference>
<dbReference type="InterPro" id="IPR020845">
    <property type="entry name" value="AMP-binding_CS"/>
</dbReference>
<proteinExistence type="inferred from homology"/>